<dbReference type="Gene3D" id="3.40.50.2300">
    <property type="match status" value="2"/>
</dbReference>
<feature type="compositionally biased region" description="Basic and acidic residues" evidence="4">
    <location>
        <begin position="42"/>
        <end position="53"/>
    </location>
</feature>
<dbReference type="GO" id="GO:0030246">
    <property type="term" value="F:carbohydrate binding"/>
    <property type="evidence" value="ECO:0007669"/>
    <property type="project" value="UniProtKB-ARBA"/>
</dbReference>
<evidence type="ECO:0000313" key="6">
    <source>
        <dbReference type="EMBL" id="XDS47504.1"/>
    </source>
</evidence>
<protein>
    <submittedName>
        <fullName evidence="7">Substrate-binding domain-containing protein</fullName>
    </submittedName>
</protein>
<comment type="subcellular location">
    <subcellularLocation>
        <location evidence="1">Cell envelope</location>
    </subcellularLocation>
</comment>
<dbReference type="RefSeq" id="WP_369341825.1">
    <property type="nucleotide sequence ID" value="NZ_CP129675.1"/>
</dbReference>
<dbReference type="EMBL" id="CP129683">
    <property type="protein sequence ID" value="XDS50863.1"/>
    <property type="molecule type" value="Genomic_DNA"/>
</dbReference>
<dbReference type="InterPro" id="IPR028082">
    <property type="entry name" value="Peripla_BP_I"/>
</dbReference>
<keyword evidence="3" id="KW-0732">Signal</keyword>
<feature type="domain" description="Periplasmic binding protein" evidence="5">
    <location>
        <begin position="69"/>
        <end position="328"/>
    </location>
</feature>
<dbReference type="PANTHER" id="PTHR46847:SF1">
    <property type="entry name" value="D-ALLOSE-BINDING PERIPLASMIC PROTEIN-RELATED"/>
    <property type="match status" value="1"/>
</dbReference>
<reference evidence="7" key="1">
    <citation type="submission" date="2023-07" db="EMBL/GenBank/DDBJ databases">
        <title>Bifidobacterium aquikefiriaerophilum sp. nov. and Bifidobacterium eccum sp. nov., isolated from water kefir.</title>
        <authorList>
            <person name="Breselge S."/>
            <person name="Bellassi P."/>
            <person name="Barcenilla C."/>
            <person name="Alvarez-Ordonez A."/>
            <person name="Morelli L."/>
            <person name="Cotter P.D."/>
        </authorList>
    </citation>
    <scope>NUCLEOTIDE SEQUENCE</scope>
    <source>
        <strain evidence="8">WK012_4_13</strain>
        <strain evidence="7">WK013_4_14</strain>
        <strain evidence="6">WK048_4_13</strain>
    </source>
</reference>
<evidence type="ECO:0000256" key="3">
    <source>
        <dbReference type="ARBA" id="ARBA00022729"/>
    </source>
</evidence>
<feature type="region of interest" description="Disordered" evidence="4">
    <location>
        <begin position="34"/>
        <end position="53"/>
    </location>
</feature>
<accession>A0AB39UFI1</accession>
<evidence type="ECO:0000256" key="2">
    <source>
        <dbReference type="ARBA" id="ARBA00007639"/>
    </source>
</evidence>
<sequence length="360" mass="38694">MKYKVKDNARKIAVSAIAMLSIVSILSGCQGTSFGSSSSSSAKEESEISKSDAADDKGLDKVLTGKTVGVATVGTQHFWDREAFNGAIDEVKKLGGKVITTDGGRDNTVNAQNHEKFLTAKVDAVITILGDSSVDPYLKRIKAAGIPIFSVQHPSQYVVNDVEDDAYQGGKDVGKIVGKDLNGKGQIALFNAFESSLSYCSARAKGFKEEIKKEYPGIKIIEPELAEKFSSPADDARQQTLNLLQKYAKGTLSDIHVACWDQPAIGVVQAIKESGRSDVKVSAYDAGPDTLKIMQEKNSPFVANVAQQPRLQGHKSAVALAKYIKGEKVEKTTYVESFPVDGSQEAAAIYKKLGYDKTAD</sequence>
<dbReference type="AlphaFoldDB" id="A0AB39UFI1"/>
<organism evidence="7">
    <name type="scientific">Bifidobacterium fermentum</name>
    <dbReference type="NCBI Taxonomy" id="3059035"/>
    <lineage>
        <taxon>Bacteria</taxon>
        <taxon>Bacillati</taxon>
        <taxon>Actinomycetota</taxon>
        <taxon>Actinomycetes</taxon>
        <taxon>Bifidobacteriales</taxon>
        <taxon>Bifidobacteriaceae</taxon>
        <taxon>Bifidobacterium</taxon>
    </lineage>
</organism>
<dbReference type="KEGG" id="bfk:QN062_01255"/>
<evidence type="ECO:0000259" key="5">
    <source>
        <dbReference type="Pfam" id="PF13407"/>
    </source>
</evidence>
<evidence type="ECO:0000313" key="7">
    <source>
        <dbReference type="EMBL" id="XDS47785.1"/>
    </source>
</evidence>
<name>A0AB39UFI1_9BIFI</name>
<dbReference type="EMBL" id="CP129675">
    <property type="protein sequence ID" value="XDS47504.1"/>
    <property type="molecule type" value="Genomic_DNA"/>
</dbReference>
<dbReference type="Pfam" id="PF13407">
    <property type="entry name" value="Peripla_BP_4"/>
    <property type="match status" value="1"/>
</dbReference>
<dbReference type="PROSITE" id="PS51257">
    <property type="entry name" value="PROKAR_LIPOPROTEIN"/>
    <property type="match status" value="1"/>
</dbReference>
<proteinExistence type="inferred from homology"/>
<dbReference type="InterPro" id="IPR025997">
    <property type="entry name" value="SBP_2_dom"/>
</dbReference>
<dbReference type="EMBL" id="CP129682">
    <property type="protein sequence ID" value="XDS47785.1"/>
    <property type="molecule type" value="Genomic_DNA"/>
</dbReference>
<evidence type="ECO:0000256" key="4">
    <source>
        <dbReference type="SAM" id="MobiDB-lite"/>
    </source>
</evidence>
<evidence type="ECO:0000313" key="8">
    <source>
        <dbReference type="EMBL" id="XDS50863.1"/>
    </source>
</evidence>
<comment type="similarity">
    <text evidence="2">Belongs to the bacterial solute-binding protein 2 family.</text>
</comment>
<dbReference type="PANTHER" id="PTHR46847">
    <property type="entry name" value="D-ALLOSE-BINDING PERIPLASMIC PROTEIN-RELATED"/>
    <property type="match status" value="1"/>
</dbReference>
<dbReference type="GO" id="GO:0030313">
    <property type="term" value="C:cell envelope"/>
    <property type="evidence" value="ECO:0007669"/>
    <property type="project" value="UniProtKB-SubCell"/>
</dbReference>
<dbReference type="SUPFAM" id="SSF53822">
    <property type="entry name" value="Periplasmic binding protein-like I"/>
    <property type="match status" value="1"/>
</dbReference>
<evidence type="ECO:0000256" key="1">
    <source>
        <dbReference type="ARBA" id="ARBA00004196"/>
    </source>
</evidence>
<gene>
    <name evidence="8" type="ORF">QN062_01255</name>
    <name evidence="7" type="ORF">QN216_05260</name>
    <name evidence="6" type="ORF">QN217_05185</name>
</gene>